<geneLocation type="plasmid" evidence="1">
    <name>pCMC57_01</name>
</geneLocation>
<dbReference type="InterPro" id="IPR008822">
    <property type="entry name" value="Endonuclease_RusA-like"/>
</dbReference>
<keyword evidence="1" id="KW-0614">Plasmid</keyword>
<dbReference type="Gene3D" id="3.30.1330.70">
    <property type="entry name" value="Holliday junction resolvase RusA"/>
    <property type="match status" value="1"/>
</dbReference>
<dbReference type="SUPFAM" id="SSF103084">
    <property type="entry name" value="Holliday junction resolvase RusA"/>
    <property type="match status" value="1"/>
</dbReference>
<reference evidence="1" key="1">
    <citation type="submission" date="2024-07" db="EMBL/GenBank/DDBJ databases">
        <title>Complete genome sequences of cellulolytic bacteria, Kitasatospora sp. CMC57 and Streptomyces sp. CMC78, isolated from Japanese agricultural soil.</title>
        <authorList>
            <person name="Hashimoto T."/>
            <person name="Ito M."/>
            <person name="Iwamoto M."/>
            <person name="Fukahori D."/>
            <person name="Shoda T."/>
            <person name="Sakoda M."/>
            <person name="Morohoshi T."/>
            <person name="Mitsuboshi M."/>
            <person name="Nishizawa T."/>
        </authorList>
    </citation>
    <scope>NUCLEOTIDE SEQUENCE</scope>
    <source>
        <strain evidence="1">CMC57</strain>
        <plasmid evidence="1">pCMC57_01</plasmid>
    </source>
</reference>
<accession>A0AB33K3E5</accession>
<dbReference type="GO" id="GO:0006281">
    <property type="term" value="P:DNA repair"/>
    <property type="evidence" value="ECO:0007669"/>
    <property type="project" value="InterPro"/>
</dbReference>
<dbReference type="EMBL" id="AP035882">
    <property type="protein sequence ID" value="BFP50104.1"/>
    <property type="molecule type" value="Genomic_DNA"/>
</dbReference>
<proteinExistence type="predicted"/>
<organism evidence="1">
    <name type="scientific">Kitasatospora sp. CMC57</name>
    <dbReference type="NCBI Taxonomy" id="3231513"/>
    <lineage>
        <taxon>Bacteria</taxon>
        <taxon>Bacillati</taxon>
        <taxon>Actinomycetota</taxon>
        <taxon>Actinomycetes</taxon>
        <taxon>Kitasatosporales</taxon>
        <taxon>Streptomycetaceae</taxon>
        <taxon>Kitasatospora</taxon>
    </lineage>
</organism>
<dbReference type="Pfam" id="PF05866">
    <property type="entry name" value="RusA"/>
    <property type="match status" value="1"/>
</dbReference>
<sequence>MATADIAPVLGAPTAPVGAVEPELLLPEVLFEVYGTPAGQGRVSFLGKGRGARHSNETALKPWRAAIVQAAQKATARHTYIDWNSTCAKCQVAEPDHALYIGVPVAVDLTVTVAKPKSAPKRRRTWPITRSSTDIDHHARACLDALSKAGILHDDSMVVELTARKVYPGEHRMALTEPGAVIWIRRSDS</sequence>
<dbReference type="GO" id="GO:0000287">
    <property type="term" value="F:magnesium ion binding"/>
    <property type="evidence" value="ECO:0007669"/>
    <property type="project" value="InterPro"/>
</dbReference>
<protein>
    <submittedName>
        <fullName evidence="1">Uncharacterized protein</fullName>
    </submittedName>
</protein>
<dbReference type="KEGG" id="kic:KCMC57_64720"/>
<evidence type="ECO:0000313" key="1">
    <source>
        <dbReference type="EMBL" id="BFP50104.1"/>
    </source>
</evidence>
<dbReference type="InterPro" id="IPR036614">
    <property type="entry name" value="RusA-like_sf"/>
</dbReference>
<dbReference type="RefSeq" id="WP_407992342.1">
    <property type="nucleotide sequence ID" value="NZ_AP035882.1"/>
</dbReference>
<name>A0AB33K3E5_9ACTN</name>
<dbReference type="GO" id="GO:0006310">
    <property type="term" value="P:DNA recombination"/>
    <property type="evidence" value="ECO:0007669"/>
    <property type="project" value="InterPro"/>
</dbReference>
<dbReference type="AlphaFoldDB" id="A0AB33K3E5"/>
<gene>
    <name evidence="1" type="ORF">KCMC57_64720</name>
</gene>